<feature type="region of interest" description="Disordered" evidence="5">
    <location>
        <begin position="187"/>
        <end position="208"/>
    </location>
</feature>
<organism evidence="8 9">
    <name type="scientific">Coniochaeta hoffmannii</name>
    <dbReference type="NCBI Taxonomy" id="91930"/>
    <lineage>
        <taxon>Eukaryota</taxon>
        <taxon>Fungi</taxon>
        <taxon>Dikarya</taxon>
        <taxon>Ascomycota</taxon>
        <taxon>Pezizomycotina</taxon>
        <taxon>Sordariomycetes</taxon>
        <taxon>Sordariomycetidae</taxon>
        <taxon>Coniochaetales</taxon>
        <taxon>Coniochaetaceae</taxon>
        <taxon>Coniochaeta</taxon>
    </lineage>
</organism>
<dbReference type="Pfam" id="PF01284">
    <property type="entry name" value="MARVEL"/>
    <property type="match status" value="1"/>
</dbReference>
<dbReference type="PANTHER" id="PTHR37451">
    <property type="entry name" value="MARVEL DOMAIN"/>
    <property type="match status" value="1"/>
</dbReference>
<feature type="region of interest" description="Disordered" evidence="5">
    <location>
        <begin position="230"/>
        <end position="309"/>
    </location>
</feature>
<feature type="transmembrane region" description="Helical" evidence="6">
    <location>
        <begin position="51"/>
        <end position="70"/>
    </location>
</feature>
<evidence type="ECO:0000256" key="2">
    <source>
        <dbReference type="ARBA" id="ARBA00022692"/>
    </source>
</evidence>
<dbReference type="PANTHER" id="PTHR37451:SF3">
    <property type="entry name" value="MARVEL DOMAIN-CONTAINING PROTEIN"/>
    <property type="match status" value="1"/>
</dbReference>
<dbReference type="AlphaFoldDB" id="A0AA38RMA0"/>
<evidence type="ECO:0000259" key="7">
    <source>
        <dbReference type="Pfam" id="PF01284"/>
    </source>
</evidence>
<proteinExistence type="predicted"/>
<feature type="compositionally biased region" description="Low complexity" evidence="5">
    <location>
        <begin position="238"/>
        <end position="252"/>
    </location>
</feature>
<evidence type="ECO:0000313" key="9">
    <source>
        <dbReference type="Proteomes" id="UP001174691"/>
    </source>
</evidence>
<protein>
    <submittedName>
        <fullName evidence="8">Chaperone-binding protein</fullName>
    </submittedName>
</protein>
<keyword evidence="9" id="KW-1185">Reference proteome</keyword>
<evidence type="ECO:0000256" key="1">
    <source>
        <dbReference type="ARBA" id="ARBA00004141"/>
    </source>
</evidence>
<feature type="transmembrane region" description="Helical" evidence="6">
    <location>
        <begin position="122"/>
        <end position="144"/>
    </location>
</feature>
<dbReference type="EMBL" id="JANBVN010000100">
    <property type="protein sequence ID" value="KAJ9144356.1"/>
    <property type="molecule type" value="Genomic_DNA"/>
</dbReference>
<keyword evidence="4 6" id="KW-0472">Membrane</keyword>
<dbReference type="GO" id="GO:0016020">
    <property type="term" value="C:membrane"/>
    <property type="evidence" value="ECO:0007669"/>
    <property type="project" value="UniProtKB-SubCell"/>
</dbReference>
<evidence type="ECO:0000313" key="8">
    <source>
        <dbReference type="EMBL" id="KAJ9144356.1"/>
    </source>
</evidence>
<evidence type="ECO:0000256" key="4">
    <source>
        <dbReference type="ARBA" id="ARBA00023136"/>
    </source>
</evidence>
<sequence length="309" mass="33286">MGWGEFEWDAENLPGLKLGLHIAQVLLAFVAFALEISVFKDDKSSIVGNNGWAFAVCFLSIPAWIYLCMAPRFPRTRKLAQPVVMAVVDGVFAVLWLSAFAAQAAYNSANLCGGACGQSKAIVAMGVFVCLLFCGTTFLSIYTVKFYEWNGRLPGYDKGITNQNIDPDKAAFSMAPHDEEAYAHVPMNDHDHDDAHDGYAGPSTTDPYGDHAATAYDAQAGGGSAYDDTSYGGAGRQTSHGSATGYAGAAGTQDNPFRQDNPFDDDHEYATPHQSATNVGRPYAPPTAEDLDDDRPVQFPAANYDRVVR</sequence>
<evidence type="ECO:0000256" key="6">
    <source>
        <dbReference type="SAM" id="Phobius"/>
    </source>
</evidence>
<feature type="transmembrane region" description="Helical" evidence="6">
    <location>
        <begin position="82"/>
        <end position="102"/>
    </location>
</feature>
<feature type="compositionally biased region" description="Basic and acidic residues" evidence="5">
    <location>
        <begin position="187"/>
        <end position="197"/>
    </location>
</feature>
<feature type="domain" description="MARVEL" evidence="7">
    <location>
        <begin position="17"/>
        <end position="139"/>
    </location>
</feature>
<comment type="subcellular location">
    <subcellularLocation>
        <location evidence="1">Membrane</location>
        <topology evidence="1">Multi-pass membrane protein</topology>
    </subcellularLocation>
</comment>
<evidence type="ECO:0000256" key="5">
    <source>
        <dbReference type="SAM" id="MobiDB-lite"/>
    </source>
</evidence>
<keyword evidence="3 6" id="KW-1133">Transmembrane helix</keyword>
<dbReference type="InterPro" id="IPR008253">
    <property type="entry name" value="Marvel"/>
</dbReference>
<evidence type="ECO:0000256" key="3">
    <source>
        <dbReference type="ARBA" id="ARBA00022989"/>
    </source>
</evidence>
<dbReference type="Proteomes" id="UP001174691">
    <property type="component" value="Unassembled WGS sequence"/>
</dbReference>
<comment type="caution">
    <text evidence="8">The sequence shown here is derived from an EMBL/GenBank/DDBJ whole genome shotgun (WGS) entry which is preliminary data.</text>
</comment>
<reference evidence="8" key="1">
    <citation type="submission" date="2022-07" db="EMBL/GenBank/DDBJ databases">
        <title>Fungi with potential for degradation of polypropylene.</title>
        <authorList>
            <person name="Gostincar C."/>
        </authorList>
    </citation>
    <scope>NUCLEOTIDE SEQUENCE</scope>
    <source>
        <strain evidence="8">EXF-13287</strain>
    </source>
</reference>
<gene>
    <name evidence="8" type="ORF">NKR19_g6468</name>
</gene>
<feature type="transmembrane region" description="Helical" evidence="6">
    <location>
        <begin position="18"/>
        <end position="39"/>
    </location>
</feature>
<keyword evidence="2 6" id="KW-0812">Transmembrane</keyword>
<name>A0AA38RMA0_9PEZI</name>
<accession>A0AA38RMA0</accession>